<dbReference type="Gene3D" id="1.20.1370.20">
    <property type="match status" value="1"/>
</dbReference>
<dbReference type="NCBIfam" id="NF008422">
    <property type="entry name" value="PRK11249.1"/>
    <property type="match status" value="1"/>
</dbReference>
<dbReference type="OrthoDB" id="9761719at2"/>
<dbReference type="InterPro" id="IPR043156">
    <property type="entry name" value="Catalase_clade2_helical"/>
</dbReference>
<comment type="caution">
    <text evidence="18">The sequence shown here is derived from an EMBL/GenBank/DDBJ whole genome shotgun (WGS) entry which is preliminary data.</text>
</comment>
<dbReference type="PANTHER" id="PTHR42821:SF1">
    <property type="entry name" value="CATALASE-B"/>
    <property type="match status" value="1"/>
</dbReference>
<keyword evidence="5 10" id="KW-0349">Heme</keyword>
<keyword evidence="9 10" id="KW-0376">Hydrogen peroxide</keyword>
<evidence type="ECO:0000256" key="13">
    <source>
        <dbReference type="PIRSR" id="PIRSR038927-3"/>
    </source>
</evidence>
<feature type="region of interest" description="Disordered" evidence="16">
    <location>
        <begin position="464"/>
        <end position="488"/>
    </location>
</feature>
<dbReference type="InterPro" id="IPR041399">
    <property type="entry name" value="Catalase_large_C"/>
</dbReference>
<feature type="active site" evidence="11">
    <location>
        <position position="132"/>
    </location>
</feature>
<accession>A0A2N5EAF3</accession>
<evidence type="ECO:0000256" key="11">
    <source>
        <dbReference type="PIRSR" id="PIRSR038927-1"/>
    </source>
</evidence>
<evidence type="ECO:0000256" key="8">
    <source>
        <dbReference type="ARBA" id="ARBA00023004"/>
    </source>
</evidence>
<protein>
    <recommendedName>
        <fullName evidence="10 15">Catalase</fullName>
        <ecNumber evidence="10 15">1.11.1.6</ecNumber>
    </recommendedName>
</protein>
<dbReference type="Pfam" id="PF18011">
    <property type="entry name" value="Catalase_C"/>
    <property type="match status" value="1"/>
</dbReference>
<reference evidence="18 19" key="1">
    <citation type="submission" date="2017-12" db="EMBL/GenBank/DDBJ databases">
        <title>Characterization of six clinical isolates of Enterochimera gen. nov., a novel genus of the Yersiniaciae family and the three species Enterochimera arupensis sp. nov., Enterochimera coloradensis sp. nov, and Enterochimera californica sp. nov.</title>
        <authorList>
            <person name="Rossi A."/>
            <person name="Fisher M."/>
        </authorList>
    </citation>
    <scope>NUCLEOTIDE SEQUENCE [LARGE SCALE GENOMIC DNA]</scope>
    <source>
        <strain evidence="19">2016-Iso4</strain>
    </source>
</reference>
<evidence type="ECO:0000256" key="2">
    <source>
        <dbReference type="ARBA" id="ARBA00002974"/>
    </source>
</evidence>
<keyword evidence="8 10" id="KW-0408">Iron</keyword>
<organism evidence="18 19">
    <name type="scientific">Chimaeribacter coloradensis</name>
    <dbReference type="NCBI Taxonomy" id="2060068"/>
    <lineage>
        <taxon>Bacteria</taxon>
        <taxon>Pseudomonadati</taxon>
        <taxon>Pseudomonadota</taxon>
        <taxon>Gammaproteobacteria</taxon>
        <taxon>Enterobacterales</taxon>
        <taxon>Yersiniaceae</taxon>
        <taxon>Chimaeribacter</taxon>
    </lineage>
</organism>
<dbReference type="InterPro" id="IPR029062">
    <property type="entry name" value="Class_I_gatase-like"/>
</dbReference>
<evidence type="ECO:0000313" key="18">
    <source>
        <dbReference type="EMBL" id="PLR39110.1"/>
    </source>
</evidence>
<dbReference type="Pfam" id="PF06628">
    <property type="entry name" value="Catalase-rel"/>
    <property type="match status" value="1"/>
</dbReference>
<dbReference type="FunFam" id="2.40.180.10:FF:000003">
    <property type="entry name" value="Catalase"/>
    <property type="match status" value="1"/>
</dbReference>
<feature type="binding site" evidence="13">
    <location>
        <position position="129"/>
    </location>
    <ligand>
        <name>heme</name>
        <dbReference type="ChEBI" id="CHEBI:30413"/>
    </ligand>
</feature>
<dbReference type="GO" id="GO:0004096">
    <property type="term" value="F:catalase activity"/>
    <property type="evidence" value="ECO:0007669"/>
    <property type="project" value="UniProtKB-UniRule"/>
</dbReference>
<dbReference type="Gene3D" id="2.40.180.10">
    <property type="entry name" value="Catalase core domain"/>
    <property type="match status" value="1"/>
</dbReference>
<dbReference type="GO" id="GO:0020037">
    <property type="term" value="F:heme binding"/>
    <property type="evidence" value="ECO:0007669"/>
    <property type="project" value="UniProtKB-UniRule"/>
</dbReference>
<evidence type="ECO:0000256" key="14">
    <source>
        <dbReference type="PIRSR" id="PIRSR038927-4"/>
    </source>
</evidence>
<name>A0A2N5EAF3_9GAMM</name>
<evidence type="ECO:0000313" key="19">
    <source>
        <dbReference type="Proteomes" id="UP000234503"/>
    </source>
</evidence>
<dbReference type="PROSITE" id="PS51402">
    <property type="entry name" value="CATALASE_3"/>
    <property type="match status" value="1"/>
</dbReference>
<feature type="binding site" evidence="13">
    <location>
        <position position="169"/>
    </location>
    <ligand>
        <name>heme</name>
        <dbReference type="ChEBI" id="CHEBI:30413"/>
    </ligand>
</feature>
<comment type="similarity">
    <text evidence="3">Belongs to the catalase family. HPII subfamily.</text>
</comment>
<dbReference type="SUPFAM" id="SSF56634">
    <property type="entry name" value="Heme-dependent catalase-like"/>
    <property type="match status" value="1"/>
</dbReference>
<dbReference type="InterPro" id="IPR024708">
    <property type="entry name" value="Catalase_AS"/>
</dbReference>
<feature type="binding site" evidence="13">
    <location>
        <position position="426"/>
    </location>
    <ligand>
        <name>heme</name>
        <dbReference type="ChEBI" id="CHEBI:30413"/>
    </ligand>
</feature>
<dbReference type="InterPro" id="IPR024712">
    <property type="entry name" value="Catalase_clade2"/>
</dbReference>
<feature type="compositionally biased region" description="Polar residues" evidence="16">
    <location>
        <begin position="464"/>
        <end position="474"/>
    </location>
</feature>
<comment type="catalytic activity">
    <reaction evidence="10 15">
        <text>2 H2O2 = O2 + 2 H2O</text>
        <dbReference type="Rhea" id="RHEA:20309"/>
        <dbReference type="ChEBI" id="CHEBI:15377"/>
        <dbReference type="ChEBI" id="CHEBI:15379"/>
        <dbReference type="ChEBI" id="CHEBI:16240"/>
        <dbReference type="EC" id="1.11.1.6"/>
    </reaction>
</comment>
<dbReference type="GO" id="GO:0046872">
    <property type="term" value="F:metal ion binding"/>
    <property type="evidence" value="ECO:0007669"/>
    <property type="project" value="UniProtKB-KW"/>
</dbReference>
<sequence>MSKMKGHQTTLKTASHPAPATDGNAAKPGLGDLAPADNSHQPSPTPTPPGQEPTAPGSLKSPDTHNAKLDALEIHRKQGEQQPLTTNHGTKIANDQNSLRAGVRGPTLLEDFIMREKITHFDHERIPERIVHARGSAAHGYFQCYRSMSDVTKAAFLQDPAKQTPVYVRFSTVQGSRGSADTVRDIRGFATKFYTDEGNYDLVGNNTPVFFIQDAHKFPDFVHAVKPEPHNEMPQGASAHDTFWDYVSLQPETLHNVFWAMSDRGIPRSYRTMEGFGIHTFRFINAEGKSTFVRFHWKPLAGKASLLWDEAQKLAGKDSDFHRRDLWESIEAGDYPEYELGVQLIPEEDEFKFDFDLLDATKLIPEALVPVEIIGKMVLNRNPDNFHAETEQVAFHPGHVVPGIDFTNDPLLQGRLFSYTDTQISRLGGPNFHEIPINRPVCPYHNFQRDGMHRMDIDTNPASYEPNSINNNWPRETPPAASGGGFESHYERIDGHKVRERSESFADYYSQPRLFWLSQTPVEQEHIIGAFSFELSKVGRRYIRERVVDLLARVDINLAEEVGENLGFRLPDDAKKYPLPHSVNGLQKDETLSLYATGDGVLKGRCVAVMLSDGVHAADVLEILQALKAEGVHPKLLARHMGEVLADDGSSVPVDGTFNNTPSVTVDAVLVPNGNIDSLLLDGDARHFLLEAYKHLKVIGLSGDAARIKPLLGIDDSATEEGIAEGAKAEGVMLQTFLDALEQHRIWSRSDKAAAVPA</sequence>
<dbReference type="InterPro" id="IPR011614">
    <property type="entry name" value="Catalase_core"/>
</dbReference>
<dbReference type="CDD" id="cd08155">
    <property type="entry name" value="catalase_clade_2"/>
    <property type="match status" value="1"/>
</dbReference>
<evidence type="ECO:0000256" key="5">
    <source>
        <dbReference type="ARBA" id="ARBA00022617"/>
    </source>
</evidence>
<evidence type="ECO:0000256" key="9">
    <source>
        <dbReference type="ARBA" id="ARBA00023324"/>
    </source>
</evidence>
<evidence type="ECO:0000256" key="7">
    <source>
        <dbReference type="ARBA" id="ARBA00023002"/>
    </source>
</evidence>
<evidence type="ECO:0000256" key="6">
    <source>
        <dbReference type="ARBA" id="ARBA00022723"/>
    </source>
</evidence>
<proteinExistence type="inferred from homology"/>
<feature type="active site" evidence="11">
    <location>
        <position position="205"/>
    </location>
</feature>
<keyword evidence="6 10" id="KW-0479">Metal-binding</keyword>
<feature type="compositionally biased region" description="Polar residues" evidence="16">
    <location>
        <begin position="80"/>
        <end position="99"/>
    </location>
</feature>
<dbReference type="PANTHER" id="PTHR42821">
    <property type="entry name" value="CATALASE"/>
    <property type="match status" value="1"/>
</dbReference>
<feature type="binding site" description="axial binding residue" evidence="12">
    <location>
        <position position="419"/>
    </location>
    <ligand>
        <name>heme</name>
        <dbReference type="ChEBI" id="CHEBI:30413"/>
    </ligand>
    <ligandPart>
        <name>Fe</name>
        <dbReference type="ChEBI" id="CHEBI:18248"/>
    </ligandPart>
</feature>
<dbReference type="PROSITE" id="PS00438">
    <property type="entry name" value="CATALASE_2"/>
    <property type="match status" value="1"/>
</dbReference>
<dbReference type="EMBL" id="PJZH01000002">
    <property type="protein sequence ID" value="PLR39110.1"/>
    <property type="molecule type" value="Genomic_DNA"/>
</dbReference>
<keyword evidence="4 10" id="KW-0575">Peroxidase</keyword>
<dbReference type="GO" id="GO:0042744">
    <property type="term" value="P:hydrogen peroxide catabolic process"/>
    <property type="evidence" value="ECO:0007669"/>
    <property type="project" value="UniProtKB-UniRule"/>
</dbReference>
<dbReference type="EC" id="1.11.1.6" evidence="10 15"/>
<dbReference type="CDD" id="cd03132">
    <property type="entry name" value="GATase1_catalase"/>
    <property type="match status" value="1"/>
</dbReference>
<feature type="cross-link" description="3'-histidyl-3-tyrosine (His-Tyr)" evidence="14">
    <location>
        <begin position="396"/>
        <end position="419"/>
    </location>
</feature>
<evidence type="ECO:0000256" key="3">
    <source>
        <dbReference type="ARBA" id="ARBA00010660"/>
    </source>
</evidence>
<gene>
    <name evidence="18" type="ORF">CYR32_02465</name>
</gene>
<comment type="function">
    <text evidence="2 10">Decomposes hydrogen peroxide into water and oxygen; serves to protect cells from the toxic effects of hydrogen peroxide.</text>
</comment>
<feature type="domain" description="Catalase core" evidence="17">
    <location>
        <begin position="85"/>
        <end position="473"/>
    </location>
</feature>
<evidence type="ECO:0000256" key="1">
    <source>
        <dbReference type="ARBA" id="ARBA00001971"/>
    </source>
</evidence>
<feature type="region of interest" description="Disordered" evidence="16">
    <location>
        <begin position="1"/>
        <end position="64"/>
    </location>
</feature>
<dbReference type="PIRSF" id="PIRSF038927">
    <property type="entry name" value="Catalase_clade2"/>
    <property type="match status" value="1"/>
</dbReference>
<dbReference type="InterPro" id="IPR010582">
    <property type="entry name" value="Catalase_immune_responsive"/>
</dbReference>
<dbReference type="InterPro" id="IPR020835">
    <property type="entry name" value="Catalase_sf"/>
</dbReference>
<dbReference type="PRINTS" id="PR00067">
    <property type="entry name" value="CATALASE"/>
</dbReference>
<dbReference type="GO" id="GO:0006979">
    <property type="term" value="P:response to oxidative stress"/>
    <property type="evidence" value="ECO:0007669"/>
    <property type="project" value="InterPro"/>
</dbReference>
<evidence type="ECO:0000256" key="4">
    <source>
        <dbReference type="ARBA" id="ARBA00022559"/>
    </source>
</evidence>
<feature type="binding site" evidence="13">
    <location>
        <position position="415"/>
    </location>
    <ligand>
        <name>heme</name>
        <dbReference type="ChEBI" id="CHEBI:30413"/>
    </ligand>
</feature>
<dbReference type="GO" id="GO:0005829">
    <property type="term" value="C:cytosol"/>
    <property type="evidence" value="ECO:0007669"/>
    <property type="project" value="TreeGrafter"/>
</dbReference>
<evidence type="ECO:0000256" key="16">
    <source>
        <dbReference type="SAM" id="MobiDB-lite"/>
    </source>
</evidence>
<dbReference type="Proteomes" id="UP000234503">
    <property type="component" value="Unassembled WGS sequence"/>
</dbReference>
<keyword evidence="7 10" id="KW-0560">Oxidoreductase</keyword>
<dbReference type="InterPro" id="IPR018028">
    <property type="entry name" value="Catalase"/>
</dbReference>
<dbReference type="SUPFAM" id="SSF52317">
    <property type="entry name" value="Class I glutamine amidotransferase-like"/>
    <property type="match status" value="1"/>
</dbReference>
<evidence type="ECO:0000256" key="15">
    <source>
        <dbReference type="RuleBase" id="RU000498"/>
    </source>
</evidence>
<dbReference type="SMART" id="SM01060">
    <property type="entry name" value="Catalase"/>
    <property type="match status" value="1"/>
</dbReference>
<dbReference type="AlphaFoldDB" id="A0A2N5EAF3"/>
<keyword evidence="19" id="KW-1185">Reference proteome</keyword>
<feature type="region of interest" description="Disordered" evidence="16">
    <location>
        <begin position="78"/>
        <end position="99"/>
    </location>
</feature>
<evidence type="ECO:0000256" key="10">
    <source>
        <dbReference type="PIRNR" id="PIRNR038927"/>
    </source>
</evidence>
<dbReference type="FunFam" id="1.20.1370.20:FF:000001">
    <property type="entry name" value="Catalase HPII"/>
    <property type="match status" value="1"/>
</dbReference>
<feature type="binding site" evidence="13">
    <location>
        <position position="218"/>
    </location>
    <ligand>
        <name>heme</name>
        <dbReference type="ChEBI" id="CHEBI:30413"/>
    </ligand>
</feature>
<dbReference type="RefSeq" id="WP_101822219.1">
    <property type="nucleotide sequence ID" value="NZ_PJZH01000002.1"/>
</dbReference>
<dbReference type="InterPro" id="IPR002226">
    <property type="entry name" value="Catalase_haem_BS"/>
</dbReference>
<dbReference type="Pfam" id="PF00199">
    <property type="entry name" value="Catalase"/>
    <property type="match status" value="1"/>
</dbReference>
<comment type="cofactor">
    <cofactor evidence="1 10 12">
        <name>heme</name>
        <dbReference type="ChEBI" id="CHEBI:30413"/>
    </cofactor>
</comment>
<evidence type="ECO:0000256" key="12">
    <source>
        <dbReference type="PIRSR" id="PIRSR038927-2"/>
    </source>
</evidence>
<dbReference type="PROSITE" id="PS00437">
    <property type="entry name" value="CATALASE_1"/>
    <property type="match status" value="1"/>
</dbReference>
<evidence type="ECO:0000259" key="17">
    <source>
        <dbReference type="SMART" id="SM01060"/>
    </source>
</evidence>
<dbReference type="Gene3D" id="3.40.50.880">
    <property type="match status" value="1"/>
</dbReference>